<name>A0A3R7K124_TRYRA</name>
<sequence length="140" mass="14322">MWGRRVPPKRLLCSRAACLAAGVSGTRRRGQTRAPVAGRRRVEGGRGGGVPRVREAARAVVGAPAGRGAPPSSRCAAGRQICRLQGKEEGVGGMRARAPPAPSMAVGASRDALRKCMGAAHGANFVRASFTVPGASVLSN</sequence>
<dbReference type="Proteomes" id="UP000283634">
    <property type="component" value="Unassembled WGS sequence"/>
</dbReference>
<dbReference type="RefSeq" id="XP_029234784.1">
    <property type="nucleotide sequence ID" value="XM_029385406.1"/>
</dbReference>
<keyword evidence="3" id="KW-1185">Reference proteome</keyword>
<evidence type="ECO:0000256" key="1">
    <source>
        <dbReference type="SAM" id="MobiDB-lite"/>
    </source>
</evidence>
<reference evidence="2 3" key="1">
    <citation type="journal article" date="2018" name="BMC Genomics">
        <title>Genomic comparison of Trypanosoma conorhini and Trypanosoma rangeli to Trypanosoma cruzi strains of high and low virulence.</title>
        <authorList>
            <person name="Bradwell K.R."/>
            <person name="Koparde V.N."/>
            <person name="Matveyev A.V."/>
            <person name="Serrano M.G."/>
            <person name="Alves J.M."/>
            <person name="Parikh H."/>
            <person name="Huang B."/>
            <person name="Lee V."/>
            <person name="Espinosa-Alvarez O."/>
            <person name="Ortiz P.A."/>
            <person name="Costa-Martins A.G."/>
            <person name="Teixeira M.M."/>
            <person name="Buck G.A."/>
        </authorList>
    </citation>
    <scope>NUCLEOTIDE SEQUENCE [LARGE SCALE GENOMIC DNA]</scope>
    <source>
        <strain evidence="2 3">AM80</strain>
    </source>
</reference>
<dbReference type="GeneID" id="40332598"/>
<comment type="caution">
    <text evidence="2">The sequence shown here is derived from an EMBL/GenBank/DDBJ whole genome shotgun (WGS) entry which is preliminary data.</text>
</comment>
<gene>
    <name evidence="2" type="ORF">TraAM80_08665</name>
</gene>
<evidence type="ECO:0000313" key="2">
    <source>
        <dbReference type="EMBL" id="RNE98700.1"/>
    </source>
</evidence>
<evidence type="ECO:0000313" key="3">
    <source>
        <dbReference type="Proteomes" id="UP000283634"/>
    </source>
</evidence>
<dbReference type="AlphaFoldDB" id="A0A3R7K124"/>
<accession>A0A3R7K124</accession>
<feature type="region of interest" description="Disordered" evidence="1">
    <location>
        <begin position="24"/>
        <end position="50"/>
    </location>
</feature>
<dbReference type="EMBL" id="MKGL01000442">
    <property type="protein sequence ID" value="RNE98700.1"/>
    <property type="molecule type" value="Genomic_DNA"/>
</dbReference>
<protein>
    <submittedName>
        <fullName evidence="2">Uncharacterized protein</fullName>
    </submittedName>
</protein>
<organism evidence="2 3">
    <name type="scientific">Trypanosoma rangeli</name>
    <dbReference type="NCBI Taxonomy" id="5698"/>
    <lineage>
        <taxon>Eukaryota</taxon>
        <taxon>Discoba</taxon>
        <taxon>Euglenozoa</taxon>
        <taxon>Kinetoplastea</taxon>
        <taxon>Metakinetoplastina</taxon>
        <taxon>Trypanosomatida</taxon>
        <taxon>Trypanosomatidae</taxon>
        <taxon>Trypanosoma</taxon>
        <taxon>Herpetosoma</taxon>
    </lineage>
</organism>
<proteinExistence type="predicted"/>